<feature type="transmembrane region" description="Helical" evidence="6">
    <location>
        <begin position="236"/>
        <end position="255"/>
    </location>
</feature>
<dbReference type="Pfam" id="PF07690">
    <property type="entry name" value="MFS_1"/>
    <property type="match status" value="1"/>
</dbReference>
<keyword evidence="4 6" id="KW-1133">Transmembrane helix</keyword>
<evidence type="ECO:0000259" key="7">
    <source>
        <dbReference type="PROSITE" id="PS50850"/>
    </source>
</evidence>
<feature type="transmembrane region" description="Helical" evidence="6">
    <location>
        <begin position="328"/>
        <end position="348"/>
    </location>
</feature>
<keyword evidence="9" id="KW-1185">Reference proteome</keyword>
<comment type="caution">
    <text evidence="8">The sequence shown here is derived from an EMBL/GenBank/DDBJ whole genome shotgun (WGS) entry which is preliminary data.</text>
</comment>
<dbReference type="PROSITE" id="PS50850">
    <property type="entry name" value="MFS"/>
    <property type="match status" value="1"/>
</dbReference>
<keyword evidence="3 6" id="KW-0812">Transmembrane</keyword>
<organism evidence="8 9">
    <name type="scientific">Tigheibacillus halophilus</name>
    <dbReference type="NCBI Taxonomy" id="361280"/>
    <lineage>
        <taxon>Bacteria</taxon>
        <taxon>Bacillati</taxon>
        <taxon>Bacillota</taxon>
        <taxon>Bacilli</taxon>
        <taxon>Bacillales</taxon>
        <taxon>Bacillaceae</taxon>
        <taxon>Tigheibacillus</taxon>
    </lineage>
</organism>
<name>A0ABU5C3W4_9BACI</name>
<keyword evidence="2" id="KW-0813">Transport</keyword>
<evidence type="ECO:0000313" key="9">
    <source>
        <dbReference type="Proteomes" id="UP001281447"/>
    </source>
</evidence>
<gene>
    <name evidence="8" type="ORF">RWE15_01845</name>
</gene>
<dbReference type="RefSeq" id="WP_390356596.1">
    <property type="nucleotide sequence ID" value="NZ_JBHUIZ010000013.1"/>
</dbReference>
<dbReference type="InterPro" id="IPR004896">
    <property type="entry name" value="PucC-rel"/>
</dbReference>
<proteinExistence type="predicted"/>
<feature type="transmembrane region" description="Helical" evidence="6">
    <location>
        <begin position="125"/>
        <end position="143"/>
    </location>
</feature>
<evidence type="ECO:0000256" key="4">
    <source>
        <dbReference type="ARBA" id="ARBA00022989"/>
    </source>
</evidence>
<feature type="transmembrane region" description="Helical" evidence="6">
    <location>
        <begin position="354"/>
        <end position="374"/>
    </location>
</feature>
<dbReference type="PANTHER" id="PTHR23506:SF23">
    <property type="entry name" value="GH10249P"/>
    <property type="match status" value="1"/>
</dbReference>
<evidence type="ECO:0000313" key="8">
    <source>
        <dbReference type="EMBL" id="MDY0393397.1"/>
    </source>
</evidence>
<dbReference type="InterPro" id="IPR050930">
    <property type="entry name" value="MFS_Vesicular_Transporter"/>
</dbReference>
<evidence type="ECO:0000256" key="3">
    <source>
        <dbReference type="ARBA" id="ARBA00022692"/>
    </source>
</evidence>
<dbReference type="InterPro" id="IPR011701">
    <property type="entry name" value="MFS"/>
</dbReference>
<evidence type="ECO:0000256" key="2">
    <source>
        <dbReference type="ARBA" id="ARBA00022448"/>
    </source>
</evidence>
<dbReference type="EMBL" id="JAWDIP010000003">
    <property type="protein sequence ID" value="MDY0393397.1"/>
    <property type="molecule type" value="Genomic_DNA"/>
</dbReference>
<dbReference type="Proteomes" id="UP001281447">
    <property type="component" value="Unassembled WGS sequence"/>
</dbReference>
<dbReference type="Gene3D" id="1.20.1250.20">
    <property type="entry name" value="MFS general substrate transporter like domains"/>
    <property type="match status" value="1"/>
</dbReference>
<keyword evidence="5 6" id="KW-0472">Membrane</keyword>
<accession>A0ABU5C3W4</accession>
<dbReference type="SUPFAM" id="SSF103473">
    <property type="entry name" value="MFS general substrate transporter"/>
    <property type="match status" value="1"/>
</dbReference>
<dbReference type="PANTHER" id="PTHR23506">
    <property type="entry name" value="GH10249P"/>
    <property type="match status" value="1"/>
</dbReference>
<feature type="domain" description="Major facilitator superfamily (MFS) profile" evidence="7">
    <location>
        <begin position="1"/>
        <end position="379"/>
    </location>
</feature>
<feature type="transmembrane region" description="Helical" evidence="6">
    <location>
        <begin position="292"/>
        <end position="316"/>
    </location>
</feature>
<protein>
    <submittedName>
        <fullName evidence="8">MFS transporter</fullName>
    </submittedName>
</protein>
<evidence type="ECO:0000256" key="6">
    <source>
        <dbReference type="SAM" id="Phobius"/>
    </source>
</evidence>
<reference evidence="8 9" key="1">
    <citation type="submission" date="2023-10" db="EMBL/GenBank/DDBJ databases">
        <title>Virgibacillus halophilus 5B73C genome.</title>
        <authorList>
            <person name="Miliotis G."/>
            <person name="Sengupta P."/>
            <person name="Hameed A."/>
            <person name="Chuvochina M."/>
            <person name="Mcdonagh F."/>
            <person name="Simpson A.C."/>
            <person name="Singh N.K."/>
            <person name="Rekha P.D."/>
            <person name="Raman K."/>
            <person name="Hugenholtz P."/>
            <person name="Venkateswaran K."/>
        </authorList>
    </citation>
    <scope>NUCLEOTIDE SEQUENCE [LARGE SCALE GENOMIC DNA]</scope>
    <source>
        <strain evidence="8 9">5B73C</strain>
    </source>
</reference>
<evidence type="ECO:0000256" key="1">
    <source>
        <dbReference type="ARBA" id="ARBA00004651"/>
    </source>
</evidence>
<feature type="transmembrane region" description="Helical" evidence="6">
    <location>
        <begin position="155"/>
        <end position="175"/>
    </location>
</feature>
<sequence length="383" mass="40768">MVYFIYFLIIVTFVDTFSQLPIMSPFAQGLGASAILIGIIIGMYSFTNIAGNMISGYYIDRKGVKGILSIGLVLTGIVLIMYAYVSTPGQLLIVRFFHGLTGGLLVPAAFTYLANNDSGEKKGKVMALSGAGVGLASIIGPAYGGIISSKFGPGYVFTSIGILMIVTAVFAFFILPEKKVVAEKKQSTAAKGVIWELCRRPGLVLSYVGAFSLMFSQGIIAYALPLRVEGLGFDSSLSGILMSTFAITSTLIFILPTNRLYDRFSFALTMMAGLLILSMALIMLEFATMQGLLYVIMCFYGVGFALIFPSMTALVASNADASERGKAYGLFYGFFSLGVVAGAFVSGLFSETPFGVFTVGAVCLVLGVSGLWLYNRTSAQKAA</sequence>
<dbReference type="InterPro" id="IPR036259">
    <property type="entry name" value="MFS_trans_sf"/>
</dbReference>
<feature type="transmembrane region" description="Helical" evidence="6">
    <location>
        <begin position="204"/>
        <end position="224"/>
    </location>
</feature>
<feature type="transmembrane region" description="Helical" evidence="6">
    <location>
        <begin position="91"/>
        <end position="113"/>
    </location>
</feature>
<feature type="transmembrane region" description="Helical" evidence="6">
    <location>
        <begin position="267"/>
        <end position="286"/>
    </location>
</feature>
<dbReference type="Pfam" id="PF03209">
    <property type="entry name" value="PUCC"/>
    <property type="match status" value="1"/>
</dbReference>
<dbReference type="CDD" id="cd17325">
    <property type="entry name" value="MFS_MdtG_SLC18_like"/>
    <property type="match status" value="1"/>
</dbReference>
<feature type="transmembrane region" description="Helical" evidence="6">
    <location>
        <begin position="66"/>
        <end position="85"/>
    </location>
</feature>
<evidence type="ECO:0000256" key="5">
    <source>
        <dbReference type="ARBA" id="ARBA00023136"/>
    </source>
</evidence>
<feature type="transmembrane region" description="Helical" evidence="6">
    <location>
        <begin position="34"/>
        <end position="54"/>
    </location>
</feature>
<dbReference type="InterPro" id="IPR020846">
    <property type="entry name" value="MFS_dom"/>
</dbReference>
<comment type="subcellular location">
    <subcellularLocation>
        <location evidence="1">Cell membrane</location>
        <topology evidence="1">Multi-pass membrane protein</topology>
    </subcellularLocation>
</comment>